<name>X1UDJ6_9ZZZZ</name>
<evidence type="ECO:0000259" key="6">
    <source>
        <dbReference type="Pfam" id="PF04542"/>
    </source>
</evidence>
<dbReference type="InterPro" id="IPR007627">
    <property type="entry name" value="RNA_pol_sigma70_r2"/>
</dbReference>
<dbReference type="GO" id="GO:0016987">
    <property type="term" value="F:sigma factor activity"/>
    <property type="evidence" value="ECO:0007669"/>
    <property type="project" value="UniProtKB-KW"/>
</dbReference>
<accession>X1UDJ6</accession>
<protein>
    <recommendedName>
        <fullName evidence="6">RNA polymerase sigma-70 region 2 domain-containing protein</fullName>
    </recommendedName>
</protein>
<dbReference type="InterPro" id="IPR039425">
    <property type="entry name" value="RNA_pol_sigma-70-like"/>
</dbReference>
<proteinExistence type="predicted"/>
<gene>
    <name evidence="7" type="ORF">S12H4_30068</name>
</gene>
<feature type="domain" description="RNA polymerase sigma-70 region 2" evidence="6">
    <location>
        <begin position="12"/>
        <end position="79"/>
    </location>
</feature>
<evidence type="ECO:0000256" key="4">
    <source>
        <dbReference type="ARBA" id="ARBA00023163"/>
    </source>
</evidence>
<dbReference type="SUPFAM" id="SSF88946">
    <property type="entry name" value="Sigma2 domain of RNA polymerase sigma factors"/>
    <property type="match status" value="1"/>
</dbReference>
<evidence type="ECO:0000256" key="2">
    <source>
        <dbReference type="ARBA" id="ARBA00023082"/>
    </source>
</evidence>
<dbReference type="AlphaFoldDB" id="X1UDJ6"/>
<sequence>TQEGNQEAFASLVKKYKTKVFNLAWSLTRDRETADDLAQEVFIKAYFALPTFQFKSEFGTWLYRITVNHVKDYLRKKSRMSKMLFEKMKEMPLVQENEIIKKEKEQIIEQRKKFVHQCLQTIPEKYYQPYSGRKKAKSYPPLSLHSETISKKGKY</sequence>
<comment type="caution">
    <text evidence="7">The sequence shown here is derived from an EMBL/GenBank/DDBJ whole genome shotgun (WGS) entry which is preliminary data.</text>
</comment>
<dbReference type="EMBL" id="BARW01017397">
    <property type="protein sequence ID" value="GAJ01647.1"/>
    <property type="molecule type" value="Genomic_DNA"/>
</dbReference>
<evidence type="ECO:0000256" key="5">
    <source>
        <dbReference type="SAM" id="MobiDB-lite"/>
    </source>
</evidence>
<keyword evidence="1" id="KW-0805">Transcription regulation</keyword>
<dbReference type="InterPro" id="IPR013325">
    <property type="entry name" value="RNA_pol_sigma_r2"/>
</dbReference>
<organism evidence="7">
    <name type="scientific">marine sediment metagenome</name>
    <dbReference type="NCBI Taxonomy" id="412755"/>
    <lineage>
        <taxon>unclassified sequences</taxon>
        <taxon>metagenomes</taxon>
        <taxon>ecological metagenomes</taxon>
    </lineage>
</organism>
<dbReference type="PANTHER" id="PTHR43133:SF60">
    <property type="entry name" value="RNA POLYMERASE SIGMA FACTOR SIGV"/>
    <property type="match status" value="1"/>
</dbReference>
<dbReference type="PROSITE" id="PS01063">
    <property type="entry name" value="SIGMA70_ECF"/>
    <property type="match status" value="1"/>
</dbReference>
<evidence type="ECO:0000256" key="1">
    <source>
        <dbReference type="ARBA" id="ARBA00023015"/>
    </source>
</evidence>
<reference evidence="7" key="1">
    <citation type="journal article" date="2014" name="Front. Microbiol.">
        <title>High frequency of phylogenetically diverse reductive dehalogenase-homologous genes in deep subseafloor sedimentary metagenomes.</title>
        <authorList>
            <person name="Kawai M."/>
            <person name="Futagami T."/>
            <person name="Toyoda A."/>
            <person name="Takaki Y."/>
            <person name="Nishi S."/>
            <person name="Hori S."/>
            <person name="Arai W."/>
            <person name="Tsubouchi T."/>
            <person name="Morono Y."/>
            <person name="Uchiyama I."/>
            <person name="Ito T."/>
            <person name="Fujiyama A."/>
            <person name="Inagaki F."/>
            <person name="Takami H."/>
        </authorList>
    </citation>
    <scope>NUCLEOTIDE SEQUENCE</scope>
    <source>
        <strain evidence="7">Expedition CK06-06</strain>
    </source>
</reference>
<dbReference type="InterPro" id="IPR014284">
    <property type="entry name" value="RNA_pol_sigma-70_dom"/>
</dbReference>
<dbReference type="PANTHER" id="PTHR43133">
    <property type="entry name" value="RNA POLYMERASE ECF-TYPE SIGMA FACTO"/>
    <property type="match status" value="1"/>
</dbReference>
<evidence type="ECO:0000256" key="3">
    <source>
        <dbReference type="ARBA" id="ARBA00023125"/>
    </source>
</evidence>
<dbReference type="GO" id="GO:0003677">
    <property type="term" value="F:DNA binding"/>
    <property type="evidence" value="ECO:0007669"/>
    <property type="project" value="UniProtKB-KW"/>
</dbReference>
<dbReference type="Pfam" id="PF04542">
    <property type="entry name" value="Sigma70_r2"/>
    <property type="match status" value="1"/>
</dbReference>
<feature type="region of interest" description="Disordered" evidence="5">
    <location>
        <begin position="133"/>
        <end position="155"/>
    </location>
</feature>
<feature type="non-terminal residue" evidence="7">
    <location>
        <position position="1"/>
    </location>
</feature>
<keyword evidence="2" id="KW-0731">Sigma factor</keyword>
<dbReference type="NCBIfam" id="TIGR02937">
    <property type="entry name" value="sigma70-ECF"/>
    <property type="match status" value="1"/>
</dbReference>
<keyword evidence="3" id="KW-0238">DNA-binding</keyword>
<evidence type="ECO:0000313" key="7">
    <source>
        <dbReference type="EMBL" id="GAJ01647.1"/>
    </source>
</evidence>
<dbReference type="GO" id="GO:0006352">
    <property type="term" value="P:DNA-templated transcription initiation"/>
    <property type="evidence" value="ECO:0007669"/>
    <property type="project" value="InterPro"/>
</dbReference>
<keyword evidence="4" id="KW-0804">Transcription</keyword>
<dbReference type="InterPro" id="IPR000838">
    <property type="entry name" value="RNA_pol_sigma70_ECF_CS"/>
</dbReference>
<dbReference type="Gene3D" id="1.10.1740.10">
    <property type="match status" value="1"/>
</dbReference>